<proteinExistence type="predicted"/>
<sequence>MRTSGPVMVTLWVISPDTRSERRFDLHITTSQLKNKLELITGIPVSNQALSLYNSEEDAQPVAILDDDNRPLGYYGARDWQFLKIIDTNPSVTLTGQLSDVSQVEKFELSEEAYAQRNDTVLAYKQRQKLGRFAEKPDEESQKTEEDVNIQVGSRCQIESTEPGFHKRGTVRFVGNTKFAPGTWVGVEYDEPIGKNDGLVQGERYFECRHGYGVFVRPNKVETGDFPVEEINFDEEM</sequence>
<comment type="caution">
    <text evidence="1">The sequence shown here is derived from an EMBL/GenBank/DDBJ whole genome shotgun (WGS) entry which is preliminary data.</text>
</comment>
<dbReference type="EMBL" id="MU118061">
    <property type="protein sequence ID" value="KAF9646315.1"/>
    <property type="molecule type" value="Genomic_DNA"/>
</dbReference>
<name>A0ACB6Z9D5_THEGA</name>
<dbReference type="Proteomes" id="UP000886501">
    <property type="component" value="Unassembled WGS sequence"/>
</dbReference>
<organism evidence="1 2">
    <name type="scientific">Thelephora ganbajun</name>
    <name type="common">Ganba fungus</name>
    <dbReference type="NCBI Taxonomy" id="370292"/>
    <lineage>
        <taxon>Eukaryota</taxon>
        <taxon>Fungi</taxon>
        <taxon>Dikarya</taxon>
        <taxon>Basidiomycota</taxon>
        <taxon>Agaricomycotina</taxon>
        <taxon>Agaricomycetes</taxon>
        <taxon>Thelephorales</taxon>
        <taxon>Thelephoraceae</taxon>
        <taxon>Thelephora</taxon>
    </lineage>
</organism>
<reference evidence="1" key="2">
    <citation type="journal article" date="2020" name="Nat. Commun.">
        <title>Large-scale genome sequencing of mycorrhizal fungi provides insights into the early evolution of symbiotic traits.</title>
        <authorList>
            <person name="Miyauchi S."/>
            <person name="Kiss E."/>
            <person name="Kuo A."/>
            <person name="Drula E."/>
            <person name="Kohler A."/>
            <person name="Sanchez-Garcia M."/>
            <person name="Morin E."/>
            <person name="Andreopoulos B."/>
            <person name="Barry K.W."/>
            <person name="Bonito G."/>
            <person name="Buee M."/>
            <person name="Carver A."/>
            <person name="Chen C."/>
            <person name="Cichocki N."/>
            <person name="Clum A."/>
            <person name="Culley D."/>
            <person name="Crous P.W."/>
            <person name="Fauchery L."/>
            <person name="Girlanda M."/>
            <person name="Hayes R.D."/>
            <person name="Keri Z."/>
            <person name="LaButti K."/>
            <person name="Lipzen A."/>
            <person name="Lombard V."/>
            <person name="Magnuson J."/>
            <person name="Maillard F."/>
            <person name="Murat C."/>
            <person name="Nolan M."/>
            <person name="Ohm R.A."/>
            <person name="Pangilinan J."/>
            <person name="Pereira M.F."/>
            <person name="Perotto S."/>
            <person name="Peter M."/>
            <person name="Pfister S."/>
            <person name="Riley R."/>
            <person name="Sitrit Y."/>
            <person name="Stielow J.B."/>
            <person name="Szollosi G."/>
            <person name="Zifcakova L."/>
            <person name="Stursova M."/>
            <person name="Spatafora J.W."/>
            <person name="Tedersoo L."/>
            <person name="Vaario L.M."/>
            <person name="Yamada A."/>
            <person name="Yan M."/>
            <person name="Wang P."/>
            <person name="Xu J."/>
            <person name="Bruns T."/>
            <person name="Baldrian P."/>
            <person name="Vilgalys R."/>
            <person name="Dunand C."/>
            <person name="Henrissat B."/>
            <person name="Grigoriev I.V."/>
            <person name="Hibbett D."/>
            <person name="Nagy L.G."/>
            <person name="Martin F.M."/>
        </authorList>
    </citation>
    <scope>NUCLEOTIDE SEQUENCE</scope>
    <source>
        <strain evidence="1">P2</strain>
    </source>
</reference>
<evidence type="ECO:0000313" key="1">
    <source>
        <dbReference type="EMBL" id="KAF9646315.1"/>
    </source>
</evidence>
<evidence type="ECO:0000313" key="2">
    <source>
        <dbReference type="Proteomes" id="UP000886501"/>
    </source>
</evidence>
<protein>
    <submittedName>
        <fullName evidence="1">Uncharacterized protein</fullName>
    </submittedName>
</protein>
<accession>A0ACB6Z9D5</accession>
<reference evidence="1" key="1">
    <citation type="submission" date="2019-10" db="EMBL/GenBank/DDBJ databases">
        <authorList>
            <consortium name="DOE Joint Genome Institute"/>
            <person name="Kuo A."/>
            <person name="Miyauchi S."/>
            <person name="Kiss E."/>
            <person name="Drula E."/>
            <person name="Kohler A."/>
            <person name="Sanchez-Garcia M."/>
            <person name="Andreopoulos B."/>
            <person name="Barry K.W."/>
            <person name="Bonito G."/>
            <person name="Buee M."/>
            <person name="Carver A."/>
            <person name="Chen C."/>
            <person name="Cichocki N."/>
            <person name="Clum A."/>
            <person name="Culley D."/>
            <person name="Crous P.W."/>
            <person name="Fauchery L."/>
            <person name="Girlanda M."/>
            <person name="Hayes R."/>
            <person name="Keri Z."/>
            <person name="Labutti K."/>
            <person name="Lipzen A."/>
            <person name="Lombard V."/>
            <person name="Magnuson J."/>
            <person name="Maillard F."/>
            <person name="Morin E."/>
            <person name="Murat C."/>
            <person name="Nolan M."/>
            <person name="Ohm R."/>
            <person name="Pangilinan J."/>
            <person name="Pereira M."/>
            <person name="Perotto S."/>
            <person name="Peter M."/>
            <person name="Riley R."/>
            <person name="Sitrit Y."/>
            <person name="Stielow B."/>
            <person name="Szollosi G."/>
            <person name="Zifcakova L."/>
            <person name="Stursova M."/>
            <person name="Spatafora J.W."/>
            <person name="Tedersoo L."/>
            <person name="Vaario L.-M."/>
            <person name="Yamada A."/>
            <person name="Yan M."/>
            <person name="Wang P."/>
            <person name="Xu J."/>
            <person name="Bruns T."/>
            <person name="Baldrian P."/>
            <person name="Vilgalys R."/>
            <person name="Henrissat B."/>
            <person name="Grigoriev I.V."/>
            <person name="Hibbett D."/>
            <person name="Nagy L.G."/>
            <person name="Martin F.M."/>
        </authorList>
    </citation>
    <scope>NUCLEOTIDE SEQUENCE</scope>
    <source>
        <strain evidence="1">P2</strain>
    </source>
</reference>
<keyword evidence="2" id="KW-1185">Reference proteome</keyword>
<gene>
    <name evidence="1" type="ORF">BDM02DRAFT_3171848</name>
</gene>